<dbReference type="PIRSF" id="PIRSF005917">
    <property type="entry name" value="MTase_YraL"/>
    <property type="match status" value="1"/>
</dbReference>
<dbReference type="NCBIfam" id="TIGR00096">
    <property type="entry name" value="16S rRNA (cytidine(1402)-2'-O)-methyltransferase"/>
    <property type="match status" value="1"/>
</dbReference>
<dbReference type="CDD" id="cd11648">
    <property type="entry name" value="RsmI"/>
    <property type="match status" value="1"/>
</dbReference>
<dbReference type="InterPro" id="IPR014777">
    <property type="entry name" value="4pyrrole_Mease_sub1"/>
</dbReference>
<dbReference type="Gene3D" id="3.30.950.10">
    <property type="entry name" value="Methyltransferase, Cobalt-precorrin-4 Transmethylase, Domain 2"/>
    <property type="match status" value="1"/>
</dbReference>
<dbReference type="KEGG" id="elut:CKA38_04170"/>
<dbReference type="SUPFAM" id="SSF53790">
    <property type="entry name" value="Tetrapyrrole methylase"/>
    <property type="match status" value="1"/>
</dbReference>
<evidence type="ECO:0000259" key="7">
    <source>
        <dbReference type="Pfam" id="PF00590"/>
    </source>
</evidence>
<sequence length="251" mass="26555">MSATDDTPSTPSPRPSNASLTPLPGYLYVVATPIGNLADLTERARAILSSVDLIACEDTRTTGALLSRLALPRRELTAYHDHNETEAAERLAAQLAAGKSVAVVSDAGTPALSDPGFRIVRACRRLGLPVVPVPGACALAAVISAAGLPTNGFLFAGFLPPKTSARAAFLEKYRDFEYTLALYESCHRIDKFVDEITAVLGPKRVICVAKEVTKLHETFLTGPAAAVQARLAKTALKGEFTLLIAPNGFVL</sequence>
<comment type="similarity">
    <text evidence="6">Belongs to the methyltransferase superfamily. RsmI family.</text>
</comment>
<dbReference type="HAMAP" id="MF_01877">
    <property type="entry name" value="16SrRNA_methyltr_I"/>
    <property type="match status" value="1"/>
</dbReference>
<feature type="domain" description="Tetrapyrrole methylase" evidence="7">
    <location>
        <begin position="27"/>
        <end position="226"/>
    </location>
</feature>
<dbReference type="EC" id="2.1.1.198" evidence="6"/>
<keyword evidence="3 6" id="KW-0489">Methyltransferase</keyword>
<evidence type="ECO:0000256" key="6">
    <source>
        <dbReference type="HAMAP-Rule" id="MF_01877"/>
    </source>
</evidence>
<accession>A0A2U8E1I8</accession>
<comment type="function">
    <text evidence="6">Catalyzes the 2'-O-methylation of the ribose of cytidine 1402 (C1402) in 16S rRNA.</text>
</comment>
<dbReference type="InterPro" id="IPR008189">
    <property type="entry name" value="rRNA_ssu_MeTfrase_I"/>
</dbReference>
<dbReference type="PROSITE" id="PS01296">
    <property type="entry name" value="RSMI"/>
    <property type="match status" value="1"/>
</dbReference>
<evidence type="ECO:0000256" key="4">
    <source>
        <dbReference type="ARBA" id="ARBA00022679"/>
    </source>
</evidence>
<gene>
    <name evidence="6 8" type="primary">rsmI</name>
    <name evidence="8" type="ORF">CKA38_04170</name>
</gene>
<keyword evidence="4 6" id="KW-0808">Transferase</keyword>
<dbReference type="OrthoDB" id="9809084at2"/>
<name>A0A2U8E1I8_9BACT</name>
<comment type="catalytic activity">
    <reaction evidence="6">
        <text>cytidine(1402) in 16S rRNA + S-adenosyl-L-methionine = 2'-O-methylcytidine(1402) in 16S rRNA + S-adenosyl-L-homocysteine + H(+)</text>
        <dbReference type="Rhea" id="RHEA:42924"/>
        <dbReference type="Rhea" id="RHEA-COMP:10285"/>
        <dbReference type="Rhea" id="RHEA-COMP:10286"/>
        <dbReference type="ChEBI" id="CHEBI:15378"/>
        <dbReference type="ChEBI" id="CHEBI:57856"/>
        <dbReference type="ChEBI" id="CHEBI:59789"/>
        <dbReference type="ChEBI" id="CHEBI:74495"/>
        <dbReference type="ChEBI" id="CHEBI:82748"/>
        <dbReference type="EC" id="2.1.1.198"/>
    </reaction>
</comment>
<evidence type="ECO:0000313" key="8">
    <source>
        <dbReference type="EMBL" id="AWI08554.1"/>
    </source>
</evidence>
<keyword evidence="1 6" id="KW-0963">Cytoplasm</keyword>
<dbReference type="Gene3D" id="3.40.1010.10">
    <property type="entry name" value="Cobalt-precorrin-4 Transmethylase, Domain 1"/>
    <property type="match status" value="1"/>
</dbReference>
<dbReference type="InterPro" id="IPR000878">
    <property type="entry name" value="4pyrrol_Mease"/>
</dbReference>
<dbReference type="GO" id="GO:0070677">
    <property type="term" value="F:rRNA (cytosine-2'-O-)-methyltransferase activity"/>
    <property type="evidence" value="ECO:0007669"/>
    <property type="project" value="UniProtKB-UniRule"/>
</dbReference>
<organism evidence="8 9">
    <name type="scientific">Ereboglobus luteus</name>
    <dbReference type="NCBI Taxonomy" id="1796921"/>
    <lineage>
        <taxon>Bacteria</taxon>
        <taxon>Pseudomonadati</taxon>
        <taxon>Verrucomicrobiota</taxon>
        <taxon>Opitutia</taxon>
        <taxon>Opitutales</taxon>
        <taxon>Opitutaceae</taxon>
        <taxon>Ereboglobus</taxon>
    </lineage>
</organism>
<proteinExistence type="inferred from homology"/>
<dbReference type="InterPro" id="IPR035996">
    <property type="entry name" value="4pyrrol_Methylase_sf"/>
</dbReference>
<dbReference type="RefSeq" id="WP_108824363.1">
    <property type="nucleotide sequence ID" value="NZ_CP023004.1"/>
</dbReference>
<dbReference type="AlphaFoldDB" id="A0A2U8E1I8"/>
<dbReference type="Pfam" id="PF00590">
    <property type="entry name" value="TP_methylase"/>
    <property type="match status" value="1"/>
</dbReference>
<evidence type="ECO:0000313" key="9">
    <source>
        <dbReference type="Proteomes" id="UP000244896"/>
    </source>
</evidence>
<evidence type="ECO:0000256" key="3">
    <source>
        <dbReference type="ARBA" id="ARBA00022603"/>
    </source>
</evidence>
<evidence type="ECO:0000256" key="2">
    <source>
        <dbReference type="ARBA" id="ARBA00022552"/>
    </source>
</evidence>
<dbReference type="PANTHER" id="PTHR46111:SF1">
    <property type="entry name" value="RIBOSOMAL RNA SMALL SUBUNIT METHYLTRANSFERASE I"/>
    <property type="match status" value="1"/>
</dbReference>
<reference evidence="8 9" key="1">
    <citation type="journal article" date="2018" name="Syst. Appl. Microbiol.">
        <title>Ereboglobus luteus gen. nov. sp. nov. from cockroach guts, and new insights into the oxygen relationship of the genera Opitutus and Didymococcus (Verrucomicrobia: Opitutaceae).</title>
        <authorList>
            <person name="Tegtmeier D."/>
            <person name="Belitz A."/>
            <person name="Radek R."/>
            <person name="Heimerl T."/>
            <person name="Brune A."/>
        </authorList>
    </citation>
    <scope>NUCLEOTIDE SEQUENCE [LARGE SCALE GENOMIC DNA]</scope>
    <source>
        <strain evidence="8 9">Ho45</strain>
    </source>
</reference>
<evidence type="ECO:0000256" key="5">
    <source>
        <dbReference type="ARBA" id="ARBA00022691"/>
    </source>
</evidence>
<dbReference type="FunFam" id="3.40.1010.10:FF:000007">
    <property type="entry name" value="Ribosomal RNA small subunit methyltransferase I"/>
    <property type="match status" value="1"/>
</dbReference>
<protein>
    <recommendedName>
        <fullName evidence="6">Ribosomal RNA small subunit methyltransferase I</fullName>
        <ecNumber evidence="6">2.1.1.198</ecNumber>
    </recommendedName>
    <alternativeName>
        <fullName evidence="6">16S rRNA 2'-O-ribose C1402 methyltransferase</fullName>
    </alternativeName>
    <alternativeName>
        <fullName evidence="6">rRNA (cytidine-2'-O-)-methyltransferase RsmI</fullName>
    </alternativeName>
</protein>
<dbReference type="Proteomes" id="UP000244896">
    <property type="component" value="Chromosome"/>
</dbReference>
<evidence type="ECO:0000256" key="1">
    <source>
        <dbReference type="ARBA" id="ARBA00022490"/>
    </source>
</evidence>
<dbReference type="PANTHER" id="PTHR46111">
    <property type="entry name" value="RIBOSOMAL RNA SMALL SUBUNIT METHYLTRANSFERASE I"/>
    <property type="match status" value="1"/>
</dbReference>
<keyword evidence="9" id="KW-1185">Reference proteome</keyword>
<dbReference type="EMBL" id="CP023004">
    <property type="protein sequence ID" value="AWI08554.1"/>
    <property type="molecule type" value="Genomic_DNA"/>
</dbReference>
<keyword evidence="5 6" id="KW-0949">S-adenosyl-L-methionine</keyword>
<comment type="subcellular location">
    <subcellularLocation>
        <location evidence="6">Cytoplasm</location>
    </subcellularLocation>
</comment>
<dbReference type="InterPro" id="IPR014776">
    <property type="entry name" value="4pyrrole_Mease_sub2"/>
</dbReference>
<keyword evidence="2 6" id="KW-0698">rRNA processing</keyword>
<dbReference type="InterPro" id="IPR018063">
    <property type="entry name" value="SAM_MeTrfase_RsmI_CS"/>
</dbReference>
<dbReference type="GO" id="GO:0005737">
    <property type="term" value="C:cytoplasm"/>
    <property type="evidence" value="ECO:0007669"/>
    <property type="project" value="UniProtKB-SubCell"/>
</dbReference>